<dbReference type="EMBL" id="CP011494">
    <property type="protein sequence ID" value="AKO54105.1"/>
    <property type="molecule type" value="Genomic_DNA"/>
</dbReference>
<gene>
    <name evidence="1" type="ORF">ABA45_18035</name>
</gene>
<evidence type="ECO:0000313" key="2">
    <source>
        <dbReference type="Proteomes" id="UP000036406"/>
    </source>
</evidence>
<proteinExistence type="predicted"/>
<dbReference type="KEGG" id="mpq:ABA45_18035"/>
<accession>A0A0H4I8P2</accession>
<dbReference type="PATRIC" id="fig|330734.3.peg.3798"/>
<protein>
    <recommendedName>
        <fullName evidence="3">Transposase IS701-like DDE domain-containing protein</fullName>
    </recommendedName>
</protein>
<evidence type="ECO:0000313" key="1">
    <source>
        <dbReference type="EMBL" id="AKO54105.1"/>
    </source>
</evidence>
<reference evidence="1 2" key="1">
    <citation type="submission" date="2015-05" db="EMBL/GenBank/DDBJ databases">
        <title>Complete genome of Marinobacter psychrophilus strain 20041T isolated from sea-ice of the Canadian Basin.</title>
        <authorList>
            <person name="Song L."/>
            <person name="Ren L."/>
            <person name="Yu Y."/>
            <person name="Wang X."/>
        </authorList>
    </citation>
    <scope>NUCLEOTIDE SEQUENCE [LARGE SCALE GENOMIC DNA]</scope>
    <source>
        <strain evidence="1 2">20041</strain>
    </source>
</reference>
<dbReference type="AlphaFoldDB" id="A0A0H4I8P2"/>
<keyword evidence="2" id="KW-1185">Reference proteome</keyword>
<dbReference type="Proteomes" id="UP000036406">
    <property type="component" value="Chromosome"/>
</dbReference>
<evidence type="ECO:0008006" key="3">
    <source>
        <dbReference type="Google" id="ProtNLM"/>
    </source>
</evidence>
<sequence>MPGLNTLKTWLELNAGRVAKGTLIFIAMDYTFNQWPTSVGYCARGDLKISNVLSEKAIHPFFWLKSMAICRYLAGRPYQCNVLLPDRSCESRQPGILGLYSACSGEHC</sequence>
<name>A0A0H4I8P2_9GAMM</name>
<organism evidence="1 2">
    <name type="scientific">Marinobacter psychrophilus</name>
    <dbReference type="NCBI Taxonomy" id="330734"/>
    <lineage>
        <taxon>Bacteria</taxon>
        <taxon>Pseudomonadati</taxon>
        <taxon>Pseudomonadota</taxon>
        <taxon>Gammaproteobacteria</taxon>
        <taxon>Pseudomonadales</taxon>
        <taxon>Marinobacteraceae</taxon>
        <taxon>Marinobacter</taxon>
    </lineage>
</organism>